<evidence type="ECO:0000313" key="2">
    <source>
        <dbReference type="Proteomes" id="UP000681075"/>
    </source>
</evidence>
<protein>
    <submittedName>
        <fullName evidence="1">Uncharacterized protein</fullName>
    </submittedName>
</protein>
<proteinExistence type="predicted"/>
<accession>A0A8S8XG57</accession>
<dbReference type="AlphaFoldDB" id="A0A8S8XG57"/>
<gene>
    <name evidence="1" type="ORF">TMPK1_31880</name>
</gene>
<dbReference type="RefSeq" id="WP_420244226.1">
    <property type="nucleotide sequence ID" value="NZ_BOPV01000001.1"/>
</dbReference>
<reference evidence="1" key="1">
    <citation type="submission" date="2021-02" db="EMBL/GenBank/DDBJ databases">
        <title>Genome sequence of Rhodospirillales sp. strain TMPK1 isolated from soil.</title>
        <authorList>
            <person name="Nakai R."/>
            <person name="Kusada H."/>
            <person name="Tamaki H."/>
        </authorList>
    </citation>
    <scope>NUCLEOTIDE SEQUENCE</scope>
    <source>
        <strain evidence="1">TMPK1</strain>
    </source>
</reference>
<keyword evidence="2" id="KW-1185">Reference proteome</keyword>
<dbReference type="EMBL" id="BOPV01000001">
    <property type="protein sequence ID" value="GIL40951.1"/>
    <property type="molecule type" value="Genomic_DNA"/>
</dbReference>
<name>A0A8S8XG57_9PROT</name>
<sequence>MRTTKQTYEFQTLTQDFEHPLLLRTMPRGTKVKVVTTKIEYVPPVPDQPGPRREIEVPEAFAKQVEPEPKPAKGASVVDKPVMIDVTDRVL</sequence>
<organism evidence="1 2">
    <name type="scientific">Roseiterribacter gracilis</name>
    <dbReference type="NCBI Taxonomy" id="2812848"/>
    <lineage>
        <taxon>Bacteria</taxon>
        <taxon>Pseudomonadati</taxon>
        <taxon>Pseudomonadota</taxon>
        <taxon>Alphaproteobacteria</taxon>
        <taxon>Rhodospirillales</taxon>
        <taxon>Roseiterribacteraceae</taxon>
        <taxon>Roseiterribacter</taxon>
    </lineage>
</organism>
<evidence type="ECO:0000313" key="1">
    <source>
        <dbReference type="EMBL" id="GIL40951.1"/>
    </source>
</evidence>
<dbReference type="Proteomes" id="UP000681075">
    <property type="component" value="Unassembled WGS sequence"/>
</dbReference>
<comment type="caution">
    <text evidence="1">The sequence shown here is derived from an EMBL/GenBank/DDBJ whole genome shotgun (WGS) entry which is preliminary data.</text>
</comment>